<proteinExistence type="predicted"/>
<dbReference type="Proteomes" id="UP000054721">
    <property type="component" value="Unassembled WGS sequence"/>
</dbReference>
<feature type="non-terminal residue" evidence="1">
    <location>
        <position position="62"/>
    </location>
</feature>
<evidence type="ECO:0000313" key="2">
    <source>
        <dbReference type="Proteomes" id="UP000054721"/>
    </source>
</evidence>
<dbReference type="OrthoDB" id="1074925at2759"/>
<dbReference type="GO" id="GO:0000139">
    <property type="term" value="C:Golgi membrane"/>
    <property type="evidence" value="ECO:0007669"/>
    <property type="project" value="TreeGrafter"/>
</dbReference>
<dbReference type="PANTHER" id="PTHR10261">
    <property type="entry name" value="COATOMER SUBUNIT GAMMA"/>
    <property type="match status" value="1"/>
</dbReference>
<sequence length="62" mass="7255">LATKVLNLLGKEGPKCSNPRKYIRFIFNRVLLEPPPVRAGNTNNNQYEKKNIMMRYFFSPLL</sequence>
<dbReference type="GO" id="GO:0030126">
    <property type="term" value="C:COPI vesicle coat"/>
    <property type="evidence" value="ECO:0007669"/>
    <property type="project" value="TreeGrafter"/>
</dbReference>
<dbReference type="PANTHER" id="PTHR10261:SF0">
    <property type="entry name" value="COATOMER SUBUNIT GAMMA-2"/>
    <property type="match status" value="1"/>
</dbReference>
<dbReference type="GO" id="GO:0072384">
    <property type="term" value="P:organelle transport along microtubule"/>
    <property type="evidence" value="ECO:0007669"/>
    <property type="project" value="TreeGrafter"/>
</dbReference>
<reference evidence="1 2" key="1">
    <citation type="submission" date="2015-05" db="EMBL/GenBank/DDBJ databases">
        <title>Evolution of Trichinella species and genotypes.</title>
        <authorList>
            <person name="Korhonen P.K."/>
            <person name="Edoardo P."/>
            <person name="Giuseppe L.R."/>
            <person name="Gasser R.B."/>
        </authorList>
    </citation>
    <scope>NUCLEOTIDE SEQUENCE [LARGE SCALE GENOMIC DNA]</scope>
    <source>
        <strain evidence="1">ISS10</strain>
    </source>
</reference>
<gene>
    <name evidence="1" type="primary">COPG1</name>
    <name evidence="1" type="ORF">T02_4248</name>
</gene>
<comment type="caution">
    <text evidence="1">The sequence shown here is derived from an EMBL/GenBank/DDBJ whole genome shotgun (WGS) entry which is preliminary data.</text>
</comment>
<keyword evidence="2" id="KW-1185">Reference proteome</keyword>
<feature type="non-terminal residue" evidence="1">
    <location>
        <position position="1"/>
    </location>
</feature>
<dbReference type="STRING" id="6335.A0A0V1KH66"/>
<protein>
    <submittedName>
        <fullName evidence="1">Coatomer subunit gamma-1</fullName>
    </submittedName>
</protein>
<dbReference type="GO" id="GO:0006888">
    <property type="term" value="P:endoplasmic reticulum to Golgi vesicle-mediated transport"/>
    <property type="evidence" value="ECO:0007669"/>
    <property type="project" value="TreeGrafter"/>
</dbReference>
<dbReference type="GO" id="GO:0009306">
    <property type="term" value="P:protein secretion"/>
    <property type="evidence" value="ECO:0007669"/>
    <property type="project" value="TreeGrafter"/>
</dbReference>
<dbReference type="EMBL" id="JYDW01003134">
    <property type="protein sequence ID" value="KRZ46497.1"/>
    <property type="molecule type" value="Genomic_DNA"/>
</dbReference>
<dbReference type="GO" id="GO:0005783">
    <property type="term" value="C:endoplasmic reticulum"/>
    <property type="evidence" value="ECO:0007669"/>
    <property type="project" value="TreeGrafter"/>
</dbReference>
<accession>A0A0V1KH66</accession>
<dbReference type="InterPro" id="IPR017106">
    <property type="entry name" value="Coatomer_gsu"/>
</dbReference>
<dbReference type="GO" id="GO:0005793">
    <property type="term" value="C:endoplasmic reticulum-Golgi intermediate compartment"/>
    <property type="evidence" value="ECO:0007669"/>
    <property type="project" value="TreeGrafter"/>
</dbReference>
<dbReference type="GO" id="GO:0006891">
    <property type="term" value="P:intra-Golgi vesicle-mediated transport"/>
    <property type="evidence" value="ECO:0007669"/>
    <property type="project" value="TreeGrafter"/>
</dbReference>
<evidence type="ECO:0000313" key="1">
    <source>
        <dbReference type="EMBL" id="KRZ46497.1"/>
    </source>
</evidence>
<organism evidence="1 2">
    <name type="scientific">Trichinella nativa</name>
    <dbReference type="NCBI Taxonomy" id="6335"/>
    <lineage>
        <taxon>Eukaryota</taxon>
        <taxon>Metazoa</taxon>
        <taxon>Ecdysozoa</taxon>
        <taxon>Nematoda</taxon>
        <taxon>Enoplea</taxon>
        <taxon>Dorylaimia</taxon>
        <taxon>Trichinellida</taxon>
        <taxon>Trichinellidae</taxon>
        <taxon>Trichinella</taxon>
    </lineage>
</organism>
<dbReference type="AlphaFoldDB" id="A0A0V1KH66"/>
<name>A0A0V1KH66_9BILA</name>